<reference evidence="1 2" key="1">
    <citation type="submission" date="2024-12" db="EMBL/GenBank/DDBJ databases">
        <title>The unique morphological basis and parallel evolutionary history of personate flowers in Penstemon.</title>
        <authorList>
            <person name="Depatie T.H."/>
            <person name="Wessinger C.A."/>
        </authorList>
    </citation>
    <scope>NUCLEOTIDE SEQUENCE [LARGE SCALE GENOMIC DNA]</scope>
    <source>
        <strain evidence="1">WTNN_2</strain>
        <tissue evidence="1">Leaf</tissue>
    </source>
</reference>
<dbReference type="AlphaFoldDB" id="A0ABD3S815"/>
<dbReference type="Proteomes" id="UP001634393">
    <property type="component" value="Unassembled WGS sequence"/>
</dbReference>
<keyword evidence="2" id="KW-1185">Reference proteome</keyword>
<accession>A0ABD3S815</accession>
<evidence type="ECO:0000313" key="2">
    <source>
        <dbReference type="Proteomes" id="UP001634393"/>
    </source>
</evidence>
<name>A0ABD3S815_9LAMI</name>
<evidence type="ECO:0000313" key="1">
    <source>
        <dbReference type="EMBL" id="KAL3820571.1"/>
    </source>
</evidence>
<gene>
    <name evidence="1" type="ORF">ACJIZ3_006476</name>
</gene>
<sequence>MGKSNIDRKGPHPKNKGIFIFPPKYNNVRFMYN</sequence>
<protein>
    <submittedName>
        <fullName evidence="1">Uncharacterized protein</fullName>
    </submittedName>
</protein>
<comment type="caution">
    <text evidence="1">The sequence shown here is derived from an EMBL/GenBank/DDBJ whole genome shotgun (WGS) entry which is preliminary data.</text>
</comment>
<proteinExistence type="predicted"/>
<organism evidence="1 2">
    <name type="scientific">Penstemon smallii</name>
    <dbReference type="NCBI Taxonomy" id="265156"/>
    <lineage>
        <taxon>Eukaryota</taxon>
        <taxon>Viridiplantae</taxon>
        <taxon>Streptophyta</taxon>
        <taxon>Embryophyta</taxon>
        <taxon>Tracheophyta</taxon>
        <taxon>Spermatophyta</taxon>
        <taxon>Magnoliopsida</taxon>
        <taxon>eudicotyledons</taxon>
        <taxon>Gunneridae</taxon>
        <taxon>Pentapetalae</taxon>
        <taxon>asterids</taxon>
        <taxon>lamiids</taxon>
        <taxon>Lamiales</taxon>
        <taxon>Plantaginaceae</taxon>
        <taxon>Cheloneae</taxon>
        <taxon>Penstemon</taxon>
    </lineage>
</organism>
<dbReference type="EMBL" id="JBJXBP010000007">
    <property type="protein sequence ID" value="KAL3820571.1"/>
    <property type="molecule type" value="Genomic_DNA"/>
</dbReference>